<comment type="caution">
    <text evidence="1">The sequence shown here is derived from an EMBL/GenBank/DDBJ whole genome shotgun (WGS) entry which is preliminary data.</text>
</comment>
<dbReference type="InterPro" id="IPR007922">
    <property type="entry name" value="DciA-like"/>
</dbReference>
<evidence type="ECO:0000313" key="1">
    <source>
        <dbReference type="EMBL" id="GBL44309.1"/>
    </source>
</evidence>
<keyword evidence="2" id="KW-1185">Reference proteome</keyword>
<name>A0A401J9K1_9PROT</name>
<dbReference type="OrthoDB" id="9180666at2"/>
<organism evidence="1 2">
    <name type="scientific">Sulfuriferula multivorans</name>
    <dbReference type="NCBI Taxonomy" id="1559896"/>
    <lineage>
        <taxon>Bacteria</taxon>
        <taxon>Pseudomonadati</taxon>
        <taxon>Pseudomonadota</taxon>
        <taxon>Betaproteobacteria</taxon>
        <taxon>Nitrosomonadales</taxon>
        <taxon>Sulfuricellaceae</taxon>
        <taxon>Sulfuriferula</taxon>
    </lineage>
</organism>
<sequence length="148" mass="16214">MRPTLPARKANAFLAENDKLRQLSTQVQTLLTLQRIWETVAPANLAGVSHIGQDEFGQTTIYCDNGAVAAKLRQQLPTLAEALRSKGVATAYLQVKVRAQALPVPERTVQKREISRAGLDNIARLSDGLEAGELKSALDHLLARHRPD</sequence>
<evidence type="ECO:0000313" key="2">
    <source>
        <dbReference type="Proteomes" id="UP000286806"/>
    </source>
</evidence>
<proteinExistence type="predicted"/>
<gene>
    <name evidence="1" type="ORF">SFMTTN_0104</name>
</gene>
<protein>
    <submittedName>
        <fullName evidence="1">Zn-ribbon-containing, possibly RNA-binding protein and truncated derivatives</fullName>
    </submittedName>
</protein>
<dbReference type="Pfam" id="PF05258">
    <property type="entry name" value="DciA"/>
    <property type="match status" value="1"/>
</dbReference>
<dbReference type="RefSeq" id="WP_124703152.1">
    <property type="nucleotide sequence ID" value="NZ_BGOW01000001.1"/>
</dbReference>
<dbReference type="AlphaFoldDB" id="A0A401J9K1"/>
<dbReference type="Proteomes" id="UP000286806">
    <property type="component" value="Unassembled WGS sequence"/>
</dbReference>
<accession>A0A401J9K1</accession>
<dbReference type="EMBL" id="BGOW01000001">
    <property type="protein sequence ID" value="GBL44309.1"/>
    <property type="molecule type" value="Genomic_DNA"/>
</dbReference>
<reference evidence="1 2" key="1">
    <citation type="journal article" date="2019" name="Front. Microbiol.">
        <title>Genomes of Neutrophilic Sulfur-Oxidizing Chemolithoautotrophs Representing 9 Proteobacterial Species From 8 Genera.</title>
        <authorList>
            <person name="Watanabe T."/>
            <person name="Kojima H."/>
            <person name="Umezawa K."/>
            <person name="Hori C."/>
            <person name="Takasuka T.E."/>
            <person name="Kato Y."/>
            <person name="Fukui M."/>
        </authorList>
    </citation>
    <scope>NUCLEOTIDE SEQUENCE [LARGE SCALE GENOMIC DNA]</scope>
    <source>
        <strain evidence="1 2">TTN</strain>
    </source>
</reference>